<sequence>MTILCVPYHLDDHLPAFRLPLPAGAVTVHPDLPEADRWVRMAALHEEVADRVADQVWVGRVPTVLSGDCMVALGTAAGVQRAGVDPAVVWFDAHGDVQTMETSASGYEGGIPLRVLAGYRPDPATDRLGLRDIAEERLLLVDGRDLDPPEEEYLRTSAVRRSKVTDIEPGTLPEGPLLLHVDLDVIDAAEAPGLLFPTPGGPRTGEVLSAVRTILGTGRVVALSVGCTWHADEELDAEGGVRSRLLTELLASVS</sequence>
<accession>A0A840W9Z8</accession>
<dbReference type="EC" id="3.5.3.1" evidence="5"/>
<keyword evidence="1" id="KW-0479">Metal-binding</keyword>
<gene>
    <name evidence="5" type="ORF">HNR07_003330</name>
</gene>
<dbReference type="InterPro" id="IPR023696">
    <property type="entry name" value="Ureohydrolase_dom_sf"/>
</dbReference>
<evidence type="ECO:0000313" key="5">
    <source>
        <dbReference type="EMBL" id="MBB5492193.1"/>
    </source>
</evidence>
<keyword evidence="3" id="KW-0464">Manganese</keyword>
<keyword evidence="6" id="KW-1185">Reference proteome</keyword>
<comment type="caution">
    <text evidence="5">The sequence shown here is derived from an EMBL/GenBank/DDBJ whole genome shotgun (WGS) entry which is preliminary data.</text>
</comment>
<dbReference type="RefSeq" id="WP_221318837.1">
    <property type="nucleotide sequence ID" value="NZ_BAAAKM010000031.1"/>
</dbReference>
<dbReference type="PROSITE" id="PS51409">
    <property type="entry name" value="ARGINASE_2"/>
    <property type="match status" value="1"/>
</dbReference>
<dbReference type="SUPFAM" id="SSF52768">
    <property type="entry name" value="Arginase/deacetylase"/>
    <property type="match status" value="1"/>
</dbReference>
<dbReference type="GO" id="GO:0030145">
    <property type="term" value="F:manganese ion binding"/>
    <property type="evidence" value="ECO:0007669"/>
    <property type="project" value="TreeGrafter"/>
</dbReference>
<evidence type="ECO:0000256" key="3">
    <source>
        <dbReference type="ARBA" id="ARBA00023211"/>
    </source>
</evidence>
<reference evidence="5 6" key="1">
    <citation type="submission" date="2020-08" db="EMBL/GenBank/DDBJ databases">
        <title>Sequencing the genomes of 1000 actinobacteria strains.</title>
        <authorList>
            <person name="Klenk H.-P."/>
        </authorList>
    </citation>
    <scope>NUCLEOTIDE SEQUENCE [LARGE SCALE GENOMIC DNA]</scope>
    <source>
        <strain evidence="5 6">DSM 44598</strain>
    </source>
</reference>
<protein>
    <submittedName>
        <fullName evidence="5">Arginase</fullName>
        <ecNumber evidence="5">3.5.3.1</ecNumber>
    </submittedName>
</protein>
<organism evidence="5 6">
    <name type="scientific">Nocardiopsis metallicus</name>
    <dbReference type="NCBI Taxonomy" id="179819"/>
    <lineage>
        <taxon>Bacteria</taxon>
        <taxon>Bacillati</taxon>
        <taxon>Actinomycetota</taxon>
        <taxon>Actinomycetes</taxon>
        <taxon>Streptosporangiales</taxon>
        <taxon>Nocardiopsidaceae</taxon>
        <taxon>Nocardiopsis</taxon>
    </lineage>
</organism>
<keyword evidence="2 5" id="KW-0378">Hydrolase</keyword>
<comment type="similarity">
    <text evidence="4">Belongs to the arginase family.</text>
</comment>
<dbReference type="PANTHER" id="PTHR43782:SF3">
    <property type="entry name" value="ARGINASE"/>
    <property type="match status" value="1"/>
</dbReference>
<proteinExistence type="inferred from homology"/>
<dbReference type="PANTHER" id="PTHR43782">
    <property type="entry name" value="ARGINASE"/>
    <property type="match status" value="1"/>
</dbReference>
<dbReference type="InterPro" id="IPR006035">
    <property type="entry name" value="Ureohydrolase"/>
</dbReference>
<evidence type="ECO:0000256" key="4">
    <source>
        <dbReference type="PROSITE-ProRule" id="PRU00742"/>
    </source>
</evidence>
<dbReference type="PRINTS" id="PR00116">
    <property type="entry name" value="ARGINASE"/>
</dbReference>
<dbReference type="Gene3D" id="3.40.800.10">
    <property type="entry name" value="Ureohydrolase domain"/>
    <property type="match status" value="1"/>
</dbReference>
<dbReference type="Proteomes" id="UP000579647">
    <property type="component" value="Unassembled WGS sequence"/>
</dbReference>
<dbReference type="Pfam" id="PF00491">
    <property type="entry name" value="Arginase"/>
    <property type="match status" value="1"/>
</dbReference>
<evidence type="ECO:0000256" key="1">
    <source>
        <dbReference type="ARBA" id="ARBA00022723"/>
    </source>
</evidence>
<name>A0A840W9Z8_9ACTN</name>
<evidence type="ECO:0000256" key="2">
    <source>
        <dbReference type="ARBA" id="ARBA00022801"/>
    </source>
</evidence>
<dbReference type="GO" id="GO:0004053">
    <property type="term" value="F:arginase activity"/>
    <property type="evidence" value="ECO:0007669"/>
    <property type="project" value="UniProtKB-EC"/>
</dbReference>
<dbReference type="GO" id="GO:0005737">
    <property type="term" value="C:cytoplasm"/>
    <property type="evidence" value="ECO:0007669"/>
    <property type="project" value="TreeGrafter"/>
</dbReference>
<dbReference type="EMBL" id="JACHDO010000001">
    <property type="protein sequence ID" value="MBB5492193.1"/>
    <property type="molecule type" value="Genomic_DNA"/>
</dbReference>
<evidence type="ECO:0000313" key="6">
    <source>
        <dbReference type="Proteomes" id="UP000579647"/>
    </source>
</evidence>
<dbReference type="AlphaFoldDB" id="A0A840W9Z8"/>